<dbReference type="GO" id="GO:0098552">
    <property type="term" value="C:side of membrane"/>
    <property type="evidence" value="ECO:0007669"/>
    <property type="project" value="UniProtKB-KW"/>
</dbReference>
<dbReference type="GO" id="GO:0005576">
    <property type="term" value="C:extracellular region"/>
    <property type="evidence" value="ECO:0007669"/>
    <property type="project" value="UniProtKB-SubCell"/>
</dbReference>
<organism evidence="12">
    <name type="scientific">Grosmannia clavigera (strain kw1407 / UAMH 11150)</name>
    <name type="common">Blue stain fungus</name>
    <name type="synonym">Graphiocladiella clavigera</name>
    <dbReference type="NCBI Taxonomy" id="655863"/>
    <lineage>
        <taxon>Eukaryota</taxon>
        <taxon>Fungi</taxon>
        <taxon>Dikarya</taxon>
        <taxon>Ascomycota</taxon>
        <taxon>Pezizomycotina</taxon>
        <taxon>Sordariomycetes</taxon>
        <taxon>Sordariomycetidae</taxon>
        <taxon>Ophiostomatales</taxon>
        <taxon>Ophiostomataceae</taxon>
        <taxon>Leptographium</taxon>
    </lineage>
</organism>
<dbReference type="Pfam" id="PF05730">
    <property type="entry name" value="CFEM"/>
    <property type="match status" value="1"/>
</dbReference>
<dbReference type="RefSeq" id="XP_014174583.1">
    <property type="nucleotide sequence ID" value="XM_014319108.1"/>
</dbReference>
<comment type="subcellular location">
    <subcellularLocation>
        <location evidence="1">Membrane</location>
        <topology evidence="1">Lipid-anchor</topology>
        <topology evidence="1">GPI-anchor</topology>
    </subcellularLocation>
    <subcellularLocation>
        <location evidence="2">Secreted</location>
    </subcellularLocation>
</comment>
<keyword evidence="5" id="KW-0472">Membrane</keyword>
<keyword evidence="6 9" id="KW-0732">Signal</keyword>
<keyword evidence="12" id="KW-1185">Reference proteome</keyword>
<evidence type="ECO:0000259" key="10">
    <source>
        <dbReference type="Pfam" id="PF05730"/>
    </source>
</evidence>
<evidence type="ECO:0000256" key="6">
    <source>
        <dbReference type="ARBA" id="ARBA00022729"/>
    </source>
</evidence>
<feature type="signal peptide" evidence="9">
    <location>
        <begin position="1"/>
        <end position="19"/>
    </location>
</feature>
<evidence type="ECO:0000256" key="1">
    <source>
        <dbReference type="ARBA" id="ARBA00004589"/>
    </source>
</evidence>
<dbReference type="EMBL" id="GL629756">
    <property type="protein sequence ID" value="EFX05101.1"/>
    <property type="molecule type" value="Genomic_DNA"/>
</dbReference>
<proteinExistence type="inferred from homology"/>
<evidence type="ECO:0000256" key="3">
    <source>
        <dbReference type="ARBA" id="ARBA00010031"/>
    </source>
</evidence>
<dbReference type="AlphaFoldDB" id="F0XBL6"/>
<evidence type="ECO:0000256" key="2">
    <source>
        <dbReference type="ARBA" id="ARBA00004613"/>
    </source>
</evidence>
<evidence type="ECO:0000256" key="9">
    <source>
        <dbReference type="SAM" id="SignalP"/>
    </source>
</evidence>
<comment type="similarity">
    <text evidence="3">Belongs to the RBT5 family.</text>
</comment>
<gene>
    <name evidence="11" type="ORF">CMQ_5363</name>
</gene>
<keyword evidence="5" id="KW-0325">Glycoprotein</keyword>
<dbReference type="eggNOG" id="ENOG502SWM0">
    <property type="taxonomic scope" value="Eukaryota"/>
</dbReference>
<sequence>MKNAALLVLFTATAVRAQAAACPPCAAQIALVPVCATDCIESAAVTNVGCVNGDYACQCASSSAIQNAALNCVVSGCGIATGLAVISSVSNISAVPACATGCISSAAVTNVGCVDGDYACQCVSSSAIQNAALNCVVSGCGIATGMAVINSVSNLGLRCLYLCDDKRLWCFHFNSIHRSSGILFSASSIFFSYTLFYMDLQLISTLFYPSFHPFFSLGYPLICYYHSLFDNSVNYHAAAFLVFTSDNTTSGVLTLRSANQCRPVLCQQLYRVCRRNQCWLR</sequence>
<reference evidence="11 12" key="1">
    <citation type="journal article" date="2011" name="Proc. Natl. Acad. Sci. U.S.A.">
        <title>Genome and transcriptome analyses of the mountain pine beetle-fungal symbiont Grosmannia clavigera, a lodgepole pine pathogen.</title>
        <authorList>
            <person name="DiGuistini S."/>
            <person name="Wang Y."/>
            <person name="Liao N.Y."/>
            <person name="Taylor G."/>
            <person name="Tanguay P."/>
            <person name="Feau N."/>
            <person name="Henrissat B."/>
            <person name="Chan S.K."/>
            <person name="Hesse-Orce U."/>
            <person name="Alamouti S.M."/>
            <person name="Tsui C.K.M."/>
            <person name="Docking R.T."/>
            <person name="Levasseur A."/>
            <person name="Haridas S."/>
            <person name="Robertson G."/>
            <person name="Birol I."/>
            <person name="Holt R.A."/>
            <person name="Marra M.A."/>
            <person name="Hamelin R.C."/>
            <person name="Hirst M."/>
            <person name="Jones S.J.M."/>
            <person name="Bohlmann J."/>
            <person name="Breuil C."/>
        </authorList>
    </citation>
    <scope>NUCLEOTIDE SEQUENCE [LARGE SCALE GENOMIC DNA]</scope>
    <source>
        <strain evidence="12">kw1407 / UAMH 11150</strain>
    </source>
</reference>
<accession>F0XBL6</accession>
<protein>
    <recommendedName>
        <fullName evidence="10">CFEM domain-containing protein</fullName>
    </recommendedName>
</protein>
<dbReference type="Proteomes" id="UP000007796">
    <property type="component" value="Unassembled WGS sequence"/>
</dbReference>
<name>F0XBL6_GROCL</name>
<evidence type="ECO:0000256" key="7">
    <source>
        <dbReference type="ARBA" id="ARBA00023157"/>
    </source>
</evidence>
<dbReference type="HOGENOM" id="CLU_990630_0_0_1"/>
<evidence type="ECO:0000256" key="8">
    <source>
        <dbReference type="ARBA" id="ARBA00023288"/>
    </source>
</evidence>
<dbReference type="OrthoDB" id="3767534at2759"/>
<feature type="chain" id="PRO_5003262018" description="CFEM domain-containing protein" evidence="9">
    <location>
        <begin position="20"/>
        <end position="281"/>
    </location>
</feature>
<evidence type="ECO:0000313" key="11">
    <source>
        <dbReference type="EMBL" id="EFX05101.1"/>
    </source>
</evidence>
<feature type="domain" description="CFEM" evidence="10">
    <location>
        <begin position="29"/>
        <end position="92"/>
    </location>
</feature>
<keyword evidence="8" id="KW-0449">Lipoprotein</keyword>
<dbReference type="InParanoid" id="F0XBL6"/>
<evidence type="ECO:0000256" key="5">
    <source>
        <dbReference type="ARBA" id="ARBA00022622"/>
    </source>
</evidence>
<dbReference type="InterPro" id="IPR008427">
    <property type="entry name" value="Extracellular_membr_CFEM_dom"/>
</dbReference>
<keyword evidence="5" id="KW-0336">GPI-anchor</keyword>
<keyword evidence="4" id="KW-0964">Secreted</keyword>
<evidence type="ECO:0000313" key="12">
    <source>
        <dbReference type="Proteomes" id="UP000007796"/>
    </source>
</evidence>
<evidence type="ECO:0000256" key="4">
    <source>
        <dbReference type="ARBA" id="ARBA00022525"/>
    </source>
</evidence>
<dbReference type="GeneID" id="25978677"/>
<keyword evidence="7" id="KW-1015">Disulfide bond</keyword>